<dbReference type="GO" id="GO:0097682">
    <property type="term" value="F:intracellularly phosphatidylinositol-3,5-bisphosphate-gated monatomic cation channel activity"/>
    <property type="evidence" value="ECO:0007669"/>
    <property type="project" value="TreeGrafter"/>
</dbReference>
<feature type="transmembrane region" description="Helical" evidence="6">
    <location>
        <begin position="522"/>
        <end position="539"/>
    </location>
</feature>
<keyword evidence="7" id="KW-0732">Signal</keyword>
<keyword evidence="2 6" id="KW-0812">Transmembrane</keyword>
<feature type="signal peptide" evidence="7">
    <location>
        <begin position="1"/>
        <end position="20"/>
    </location>
</feature>
<protein>
    <recommendedName>
        <fullName evidence="8">MAM domain-containing protein</fullName>
    </recommendedName>
</protein>
<dbReference type="InterPro" id="IPR005821">
    <property type="entry name" value="Ion_trans_dom"/>
</dbReference>
<evidence type="ECO:0000256" key="3">
    <source>
        <dbReference type="ARBA" id="ARBA00022989"/>
    </source>
</evidence>
<feature type="transmembrane region" description="Helical" evidence="6">
    <location>
        <begin position="903"/>
        <end position="926"/>
    </location>
</feature>
<dbReference type="Proteomes" id="UP000663860">
    <property type="component" value="Unassembled WGS sequence"/>
</dbReference>
<sequence length="1183" mass="126681">MKYMINVLFFVSTCLIITNAQILYQCNFDTNTIANLCLKQEGLFGLGISEEIGSADEQPPTAPLSDVTSSLKPTSTGESCNLPYKINSSTWDMYFCNEGYCQTSTDSTSKCSAGKFGYFGFAAVSIASFSLNTASGGTTGTGEQCLIYYYYLPNITGTDLSITVRKQEAGDTSETIDTVTSSPYNGWIKRQVTFHTSKAGDKIYFDFEKTFGPPSSSTIIAIDEISVHQGSCPTEPTTQSTLEISVGTTTSITTITEPDMTTNNITETISTVQTTDTTVTESSSSMEPITIATTATTTSVTSTITTTTISTTTTTSSSTTTTTASTTTIITSTSTTTISSTTTSTTSATTTTIISTTTTTTALTTTSATTTTTSASTTTSTARTTTTSTTTTTTTASTTISIGTTTSTPTTVITTTIATTSTSTQTTTTTSTTSTSSASMTTTTTMLTTTTTVTTNQPSPTTMIVSSTSNLTQSTTADSLEYTTKKDPSKRTLIIALATGIPAALIIVVIIGVWIKRSAISGLLSVHIFIAITHAQILYQCNFDTNTITTSCLKQEGLFGLSISEEIGSADIQPPTAPLSDVTSSLKPTINGQSCNLPYKINPFTWDMYFCNEGFCQTTTDSTSKCSAGKFGYFGFAALNKVSFTLNTASGGTPGIGEQCLIYYYYLPKITGTDLSITVRKQEAEDISETIDTVTSSPYNGWIKRQVSFHTSKGGDKIYFDFEKTSGPPSSSTIIAIDEISVYRGNCLSEPTTQSTPTISVGTTTSITEADLTTIGITSIPTEPITTTATTSTTTTITTDTTSTITTTTTSTSTTSTSTTTSTTTITTSTTTTTTSTSIQAATSTTSTSSAAMTTAVTISTTTTSLCTHLIITTTTVMTNRPLPTTIIASSTSNSTVARKKPWIIANFLITTISMVDLIFSCIFGCQGKTINIRFLLRPFYMAVISQEMKKIFNSLRKSFLQILSVTILLGIHVYFFSVIGMILFPPARKDSPSERPNEGTKYFPDFPDALLNLVVLLTTANNPDITLPAYSKNRLYIIYFAVFLTIGLYCLMTLFTVIKMNTFKEFFTTSMQNSLFRRRLAVRACFDILLERQVIPSSSLTTTDDTTTSLLTQRITRTTAPMLVLTRVITGSDLPEPLKTELVDTLKRYAGENNEVGWDMFATAMLSLDADVQKSVNLYLTS</sequence>
<dbReference type="PROSITE" id="PS50060">
    <property type="entry name" value="MAM_2"/>
    <property type="match status" value="2"/>
</dbReference>
<dbReference type="PANTHER" id="PTHR46768:SF1">
    <property type="entry name" value="TWO PORE CHANNEL PROTEIN 2"/>
    <property type="match status" value="1"/>
</dbReference>
<keyword evidence="4 6" id="KW-0472">Membrane</keyword>
<reference evidence="9" key="1">
    <citation type="submission" date="2021-02" db="EMBL/GenBank/DDBJ databases">
        <authorList>
            <person name="Nowell W R."/>
        </authorList>
    </citation>
    <scope>NUCLEOTIDE SEQUENCE</scope>
</reference>
<dbReference type="GO" id="GO:0022832">
    <property type="term" value="F:voltage-gated channel activity"/>
    <property type="evidence" value="ECO:0007669"/>
    <property type="project" value="InterPro"/>
</dbReference>
<evidence type="ECO:0000256" key="7">
    <source>
        <dbReference type="SAM" id="SignalP"/>
    </source>
</evidence>
<feature type="compositionally biased region" description="Polar residues" evidence="5">
    <location>
        <begin position="456"/>
        <end position="470"/>
    </location>
</feature>
<dbReference type="InterPro" id="IPR013320">
    <property type="entry name" value="ConA-like_dom_sf"/>
</dbReference>
<name>A0A815PRR6_9BILA</name>
<feature type="domain" description="MAM" evidence="8">
    <location>
        <begin position="24"/>
        <end position="234"/>
    </location>
</feature>
<comment type="subcellular location">
    <subcellularLocation>
        <location evidence="1">Membrane</location>
        <topology evidence="1">Multi-pass membrane protein</topology>
    </subcellularLocation>
</comment>
<feature type="transmembrane region" description="Helical" evidence="6">
    <location>
        <begin position="960"/>
        <end position="985"/>
    </location>
</feature>
<keyword evidence="3 6" id="KW-1133">Transmembrane helix</keyword>
<evidence type="ECO:0000259" key="8">
    <source>
        <dbReference type="PROSITE" id="PS50060"/>
    </source>
</evidence>
<dbReference type="Gene3D" id="2.60.120.200">
    <property type="match status" value="2"/>
</dbReference>
<dbReference type="Gene3D" id="1.10.287.70">
    <property type="match status" value="1"/>
</dbReference>
<comment type="caution">
    <text evidence="9">The sequence shown here is derived from an EMBL/GenBank/DDBJ whole genome shotgun (WGS) entry which is preliminary data.</text>
</comment>
<dbReference type="GO" id="GO:0075509">
    <property type="term" value="P:endocytosis involved in viral entry into host cell"/>
    <property type="evidence" value="ECO:0007669"/>
    <property type="project" value="TreeGrafter"/>
</dbReference>
<evidence type="ECO:0000256" key="5">
    <source>
        <dbReference type="SAM" id="MobiDB-lite"/>
    </source>
</evidence>
<dbReference type="SUPFAM" id="SSF81324">
    <property type="entry name" value="Voltage-gated potassium channels"/>
    <property type="match status" value="1"/>
</dbReference>
<feature type="region of interest" description="Disordered" evidence="5">
    <location>
        <begin position="806"/>
        <end position="827"/>
    </location>
</feature>
<feature type="region of interest" description="Disordered" evidence="5">
    <location>
        <begin position="449"/>
        <end position="470"/>
    </location>
</feature>
<gene>
    <name evidence="9" type="ORF">IZO911_LOCUS42498</name>
</gene>
<evidence type="ECO:0000313" key="10">
    <source>
        <dbReference type="Proteomes" id="UP000663860"/>
    </source>
</evidence>
<dbReference type="SUPFAM" id="SSF49899">
    <property type="entry name" value="Concanavalin A-like lectins/glucanases"/>
    <property type="match status" value="2"/>
</dbReference>
<dbReference type="GO" id="GO:0005765">
    <property type="term" value="C:lysosomal membrane"/>
    <property type="evidence" value="ECO:0007669"/>
    <property type="project" value="InterPro"/>
</dbReference>
<feature type="transmembrane region" description="Helical" evidence="6">
    <location>
        <begin position="493"/>
        <end position="515"/>
    </location>
</feature>
<evidence type="ECO:0000313" key="9">
    <source>
        <dbReference type="EMBL" id="CAF1453322.1"/>
    </source>
</evidence>
<dbReference type="AlphaFoldDB" id="A0A815PRR6"/>
<dbReference type="Pfam" id="PF00629">
    <property type="entry name" value="MAM"/>
    <property type="match status" value="2"/>
</dbReference>
<feature type="domain" description="MAM" evidence="8">
    <location>
        <begin position="539"/>
        <end position="749"/>
    </location>
</feature>
<organism evidence="9 10">
    <name type="scientific">Adineta steineri</name>
    <dbReference type="NCBI Taxonomy" id="433720"/>
    <lineage>
        <taxon>Eukaryota</taxon>
        <taxon>Metazoa</taxon>
        <taxon>Spiralia</taxon>
        <taxon>Gnathifera</taxon>
        <taxon>Rotifera</taxon>
        <taxon>Eurotatoria</taxon>
        <taxon>Bdelloidea</taxon>
        <taxon>Adinetida</taxon>
        <taxon>Adinetidae</taxon>
        <taxon>Adineta</taxon>
    </lineage>
</organism>
<evidence type="ECO:0000256" key="6">
    <source>
        <dbReference type="SAM" id="Phobius"/>
    </source>
</evidence>
<dbReference type="InterPro" id="IPR028798">
    <property type="entry name" value="TPC2"/>
</dbReference>
<evidence type="ECO:0000256" key="4">
    <source>
        <dbReference type="ARBA" id="ARBA00023136"/>
    </source>
</evidence>
<feature type="transmembrane region" description="Helical" evidence="6">
    <location>
        <begin position="1037"/>
        <end position="1059"/>
    </location>
</feature>
<evidence type="ECO:0000256" key="2">
    <source>
        <dbReference type="ARBA" id="ARBA00022692"/>
    </source>
</evidence>
<dbReference type="GO" id="GO:0015280">
    <property type="term" value="F:ligand-gated sodium channel activity"/>
    <property type="evidence" value="ECO:0007669"/>
    <property type="project" value="TreeGrafter"/>
</dbReference>
<dbReference type="PANTHER" id="PTHR46768">
    <property type="entry name" value="TWO PORE CALCIUM CHANNEL PROTEIN 2"/>
    <property type="match status" value="1"/>
</dbReference>
<proteinExistence type="predicted"/>
<dbReference type="EMBL" id="CAJNOE010001836">
    <property type="protein sequence ID" value="CAF1453322.1"/>
    <property type="molecule type" value="Genomic_DNA"/>
</dbReference>
<dbReference type="GO" id="GO:0019722">
    <property type="term" value="P:calcium-mediated signaling"/>
    <property type="evidence" value="ECO:0007669"/>
    <property type="project" value="TreeGrafter"/>
</dbReference>
<dbReference type="Pfam" id="PF00520">
    <property type="entry name" value="Ion_trans"/>
    <property type="match status" value="1"/>
</dbReference>
<feature type="chain" id="PRO_5032964728" description="MAM domain-containing protein" evidence="7">
    <location>
        <begin position="21"/>
        <end position="1183"/>
    </location>
</feature>
<evidence type="ECO:0000256" key="1">
    <source>
        <dbReference type="ARBA" id="ARBA00004141"/>
    </source>
</evidence>
<dbReference type="InterPro" id="IPR000998">
    <property type="entry name" value="MAM_dom"/>
</dbReference>
<accession>A0A815PRR6</accession>